<dbReference type="Pfam" id="PF06980">
    <property type="entry name" value="DUF1302"/>
    <property type="match status" value="1"/>
</dbReference>
<evidence type="ECO:0000313" key="3">
    <source>
        <dbReference type="Proteomes" id="UP000542720"/>
    </source>
</evidence>
<organism evidence="2 3">
    <name type="scientific">Aquipseudomonas ullengensis</name>
    <dbReference type="NCBI Taxonomy" id="2759166"/>
    <lineage>
        <taxon>Bacteria</taxon>
        <taxon>Pseudomonadati</taxon>
        <taxon>Pseudomonadota</taxon>
        <taxon>Gammaproteobacteria</taxon>
        <taxon>Pseudomonadales</taxon>
        <taxon>Pseudomonadaceae</taxon>
        <taxon>Aquipseudomonas</taxon>
    </lineage>
</organism>
<dbReference type="RefSeq" id="WP_183087146.1">
    <property type="nucleotide sequence ID" value="NZ_JACJUD010000001.1"/>
</dbReference>
<dbReference type="EMBL" id="JACJUD010000001">
    <property type="protein sequence ID" value="MBB2493564.1"/>
    <property type="molecule type" value="Genomic_DNA"/>
</dbReference>
<gene>
    <name evidence="2" type="ORF">H3H51_00955</name>
</gene>
<sequence length="559" mass="60842">MATRKIAASRRAPFTLTLAAALVLGAPVAQAFQIDTGNPDLSLRWDNTLKYSSAWRLQDPSSKLSESAVARNQDDGDRNFEKGLISNRMDVLSELDIGFRDFGARLSGATWYDTEYQDDNDNDDPGRSNQRSVAYDEFTDDTRHLHGGDGEILDAFVYWNGELAERALSVRLGRHGLIWGESLFFGANGIAGGMAPVDVVKAQSVPNTQFKEITRPVSQLSTTYQLTDDVSVGAFYQFEWEETRLPGAGSYFSTSDTIGEGNERLIVGAPFPAFLGGNADSPAAFFHGNDKEAKSSGQGGLQLKYNAETVEYGVYAIQYHDKTPKLYLKPGTGAPNFSTGQIGEYYWVYPEDIQALGASFSTTVEEYSFAGEASMRWNMPLVSNGQTVLPGVAADNDKDALYAIGRTAHVNLNVLASLGPSFISNEASLVGEIAWNRVLKVTDNRNALDPNGTDDGLGIKLVYAPTYRQLFPGVDVSVPLGASYFPMGKSLAVGSFGPDNGGDMNIGVTATYLDRVTLGLTYTHFYGAEDTNLNAANQFNFKQSLKDRDYLAFSVKTTF</sequence>
<protein>
    <submittedName>
        <fullName evidence="2">DUF1302 domain-containing protein</fullName>
    </submittedName>
</protein>
<dbReference type="Proteomes" id="UP000542720">
    <property type="component" value="Unassembled WGS sequence"/>
</dbReference>
<dbReference type="AlphaFoldDB" id="A0A7W4LI68"/>
<comment type="caution">
    <text evidence="2">The sequence shown here is derived from an EMBL/GenBank/DDBJ whole genome shotgun (WGS) entry which is preliminary data.</text>
</comment>
<dbReference type="InterPro" id="IPR010727">
    <property type="entry name" value="DUF1302"/>
</dbReference>
<feature type="signal peptide" evidence="1">
    <location>
        <begin position="1"/>
        <end position="31"/>
    </location>
</feature>
<accession>A0A7W4LI68</accession>
<evidence type="ECO:0000313" key="2">
    <source>
        <dbReference type="EMBL" id="MBB2493564.1"/>
    </source>
</evidence>
<keyword evidence="1" id="KW-0732">Signal</keyword>
<name>A0A7W4LI68_9GAMM</name>
<keyword evidence="3" id="KW-1185">Reference proteome</keyword>
<feature type="chain" id="PRO_5030869077" evidence="1">
    <location>
        <begin position="32"/>
        <end position="559"/>
    </location>
</feature>
<proteinExistence type="predicted"/>
<evidence type="ECO:0000256" key="1">
    <source>
        <dbReference type="SAM" id="SignalP"/>
    </source>
</evidence>
<reference evidence="2 3" key="1">
    <citation type="submission" date="2020-08" db="EMBL/GenBank/DDBJ databases">
        <authorList>
            <person name="Kim C.M."/>
        </authorList>
    </citation>
    <scope>NUCLEOTIDE SEQUENCE [LARGE SCALE GENOMIC DNA]</scope>
    <source>
        <strain evidence="2 3">UL070</strain>
    </source>
</reference>